<dbReference type="EMBL" id="OZ034816">
    <property type="protein sequence ID" value="CAL1379089.1"/>
    <property type="molecule type" value="Genomic_DNA"/>
</dbReference>
<organism evidence="1 2">
    <name type="scientific">Linum trigynum</name>
    <dbReference type="NCBI Taxonomy" id="586398"/>
    <lineage>
        <taxon>Eukaryota</taxon>
        <taxon>Viridiplantae</taxon>
        <taxon>Streptophyta</taxon>
        <taxon>Embryophyta</taxon>
        <taxon>Tracheophyta</taxon>
        <taxon>Spermatophyta</taxon>
        <taxon>Magnoliopsida</taxon>
        <taxon>eudicotyledons</taxon>
        <taxon>Gunneridae</taxon>
        <taxon>Pentapetalae</taxon>
        <taxon>rosids</taxon>
        <taxon>fabids</taxon>
        <taxon>Malpighiales</taxon>
        <taxon>Linaceae</taxon>
        <taxon>Linum</taxon>
    </lineage>
</organism>
<evidence type="ECO:0000313" key="1">
    <source>
        <dbReference type="EMBL" id="CAL1379089.1"/>
    </source>
</evidence>
<dbReference type="Proteomes" id="UP001497516">
    <property type="component" value="Chromosome 3"/>
</dbReference>
<proteinExistence type="predicted"/>
<protein>
    <submittedName>
        <fullName evidence="1">Uncharacterized protein</fullName>
    </submittedName>
</protein>
<reference evidence="1 2" key="1">
    <citation type="submission" date="2024-04" db="EMBL/GenBank/DDBJ databases">
        <authorList>
            <person name="Fracassetti M."/>
        </authorList>
    </citation>
    <scope>NUCLEOTIDE SEQUENCE [LARGE SCALE GENOMIC DNA]</scope>
</reference>
<dbReference type="AlphaFoldDB" id="A0AAV2DZV5"/>
<evidence type="ECO:0000313" key="2">
    <source>
        <dbReference type="Proteomes" id="UP001497516"/>
    </source>
</evidence>
<accession>A0AAV2DZV5</accession>
<sequence length="83" mass="9052">MSVPFVADLRLIALVTPSMNVALALMPSREEIQTVVFSIGGFQAPSSDGFTDIFFQAFWGVVGDSVMVAVLEFFSNWSFVAQL</sequence>
<gene>
    <name evidence="1" type="ORF">LTRI10_LOCUS20631</name>
</gene>
<keyword evidence="2" id="KW-1185">Reference proteome</keyword>
<name>A0AAV2DZV5_9ROSI</name>